<keyword evidence="3" id="KW-0449">Lipoprotein</keyword>
<feature type="chain" id="PRO_5038949225" evidence="2">
    <location>
        <begin position="19"/>
        <end position="227"/>
    </location>
</feature>
<evidence type="ECO:0000256" key="2">
    <source>
        <dbReference type="SAM" id="SignalP"/>
    </source>
</evidence>
<keyword evidence="1 2" id="KW-0732">Signal</keyword>
<keyword evidence="4" id="KW-1185">Reference proteome</keyword>
<protein>
    <submittedName>
        <fullName evidence="3">Probable lipoprotein LpqN</fullName>
    </submittedName>
</protein>
<dbReference type="Proteomes" id="UP000182915">
    <property type="component" value="Chromosome I"/>
</dbReference>
<sequence>MRKLGFGLIAGAAAVMVAAGCGTEPPNYQSVWSTSAAPTSSAAAPDSDKPVPIALYLEQNGVVGQTVPPDKLTDLTVSFPTPAGWAPYFNTNFAPGTRVIAKGETYPIAMLVVMKLTGDFDPREAIKHGYVDAEMSQNFKRLNASMDDFKGFPSAMIEGSYDLNGTRMHSYNRIVIATGAAPAKQRYLVQFTVTGFADKAVEEAPDIEKIIGGFTVAVPGAPPPPPK</sequence>
<dbReference type="Pfam" id="PF10738">
    <property type="entry name" value="Lpp-LpqN"/>
    <property type="match status" value="1"/>
</dbReference>
<evidence type="ECO:0000256" key="1">
    <source>
        <dbReference type="ARBA" id="ARBA00022729"/>
    </source>
</evidence>
<name>A0A1H6K0F3_MYCRU</name>
<dbReference type="PROSITE" id="PS51257">
    <property type="entry name" value="PROKAR_LIPOPROTEIN"/>
    <property type="match status" value="1"/>
</dbReference>
<accession>A0A1H6K0F3</accession>
<evidence type="ECO:0000313" key="3">
    <source>
        <dbReference type="EMBL" id="SEH66390.1"/>
    </source>
</evidence>
<reference evidence="4" key="1">
    <citation type="submission" date="2016-10" db="EMBL/GenBank/DDBJ databases">
        <authorList>
            <person name="Varghese N."/>
            <person name="Submissions S."/>
        </authorList>
    </citation>
    <scope>NUCLEOTIDE SEQUENCE [LARGE SCALE GENOMIC DNA]</scope>
    <source>
        <strain evidence="4">DSM 45405</strain>
    </source>
</reference>
<proteinExistence type="predicted"/>
<dbReference type="STRING" id="370526.SAMN04489835_2611"/>
<gene>
    <name evidence="3" type="ORF">SAMN04489835_2611</name>
</gene>
<dbReference type="EMBL" id="LT629971">
    <property type="protein sequence ID" value="SEH66390.1"/>
    <property type="molecule type" value="Genomic_DNA"/>
</dbReference>
<evidence type="ECO:0000313" key="4">
    <source>
        <dbReference type="Proteomes" id="UP000182915"/>
    </source>
</evidence>
<dbReference type="InterPro" id="IPR019674">
    <property type="entry name" value="Lipoprotein_LpqN/LpqT-like"/>
</dbReference>
<dbReference type="Gene3D" id="3.40.1000.10">
    <property type="entry name" value="Mog1/PsbP, alpha/beta/alpha sandwich"/>
    <property type="match status" value="1"/>
</dbReference>
<dbReference type="AlphaFoldDB" id="A0A1H6K0F3"/>
<feature type="signal peptide" evidence="2">
    <location>
        <begin position="1"/>
        <end position="18"/>
    </location>
</feature>
<organism evidence="3 4">
    <name type="scientific">Mycolicibacterium rutilum</name>
    <name type="common">Mycobacterium rutilum</name>
    <dbReference type="NCBI Taxonomy" id="370526"/>
    <lineage>
        <taxon>Bacteria</taxon>
        <taxon>Bacillati</taxon>
        <taxon>Actinomycetota</taxon>
        <taxon>Actinomycetes</taxon>
        <taxon>Mycobacteriales</taxon>
        <taxon>Mycobacteriaceae</taxon>
        <taxon>Mycolicibacterium</taxon>
    </lineage>
</organism>